<dbReference type="InterPro" id="IPR013783">
    <property type="entry name" value="Ig-like_fold"/>
</dbReference>
<keyword evidence="3" id="KW-0624">Polysaccharide degradation</keyword>
<dbReference type="Gene3D" id="2.60.40.2810">
    <property type="match status" value="1"/>
</dbReference>
<dbReference type="Pfam" id="PF00041">
    <property type="entry name" value="fn3"/>
    <property type="match status" value="3"/>
</dbReference>
<evidence type="ECO:0000256" key="4">
    <source>
        <dbReference type="SAM" id="MobiDB-lite"/>
    </source>
</evidence>
<dbReference type="GO" id="GO:0000272">
    <property type="term" value="P:polysaccharide catabolic process"/>
    <property type="evidence" value="ECO:0007669"/>
    <property type="project" value="UniProtKB-KW"/>
</dbReference>
<evidence type="ECO:0000313" key="6">
    <source>
        <dbReference type="EMBL" id="AEG43385.1"/>
    </source>
</evidence>
<feature type="region of interest" description="Disordered" evidence="4">
    <location>
        <begin position="1528"/>
        <end position="1556"/>
    </location>
</feature>
<proteinExistence type="predicted"/>
<dbReference type="Proteomes" id="UP000009236">
    <property type="component" value="Chromosome"/>
</dbReference>
<organism evidence="7">
    <name type="scientific">Isoptericola variabilis (strain 225)</name>
    <dbReference type="NCBI Taxonomy" id="743718"/>
    <lineage>
        <taxon>Bacteria</taxon>
        <taxon>Bacillati</taxon>
        <taxon>Actinomycetota</taxon>
        <taxon>Actinomycetes</taxon>
        <taxon>Micrococcales</taxon>
        <taxon>Promicromonosporaceae</taxon>
        <taxon>Isoptericola</taxon>
    </lineage>
</organism>
<dbReference type="SMART" id="SM00060">
    <property type="entry name" value="FN3"/>
    <property type="match status" value="4"/>
</dbReference>
<name>F6FVB2_ISOV2</name>
<feature type="domain" description="Fibronectin type-III" evidence="5">
    <location>
        <begin position="1549"/>
        <end position="1641"/>
    </location>
</feature>
<dbReference type="Gene3D" id="2.60.40.10">
    <property type="entry name" value="Immunoglobulins"/>
    <property type="match status" value="4"/>
</dbReference>
<evidence type="ECO:0000256" key="2">
    <source>
        <dbReference type="ARBA" id="ARBA00023295"/>
    </source>
</evidence>
<protein>
    <submittedName>
        <fullName evidence="6">Fibronectin type III domain protein</fullName>
    </submittedName>
</protein>
<gene>
    <name evidence="6" type="ordered locus">Isova_0598</name>
</gene>
<evidence type="ECO:0000259" key="5">
    <source>
        <dbReference type="PROSITE" id="PS50853"/>
    </source>
</evidence>
<dbReference type="EMBL" id="CP002810">
    <property type="protein sequence ID" value="AEG43385.1"/>
    <property type="molecule type" value="Genomic_DNA"/>
</dbReference>
<dbReference type="Pfam" id="PF17963">
    <property type="entry name" value="Big_9"/>
    <property type="match status" value="9"/>
</dbReference>
<evidence type="ECO:0000313" key="7">
    <source>
        <dbReference type="Proteomes" id="UP000009236"/>
    </source>
</evidence>
<dbReference type="HOGENOM" id="CLU_001730_0_0_11"/>
<dbReference type="GO" id="GO:0016798">
    <property type="term" value="F:hydrolase activity, acting on glycosyl bonds"/>
    <property type="evidence" value="ECO:0007669"/>
    <property type="project" value="UniProtKB-KW"/>
</dbReference>
<dbReference type="PANTHER" id="PTHR13817:SF73">
    <property type="entry name" value="FIBRONECTIN TYPE-III DOMAIN-CONTAINING PROTEIN"/>
    <property type="match status" value="1"/>
</dbReference>
<feature type="domain" description="Fibronectin type-III" evidence="5">
    <location>
        <begin position="1645"/>
        <end position="1744"/>
    </location>
</feature>
<keyword evidence="3" id="KW-0119">Carbohydrate metabolism</keyword>
<keyword evidence="7" id="KW-1185">Reference proteome</keyword>
<dbReference type="STRING" id="743718.Isova_0598"/>
<dbReference type="RefSeq" id="WP_013837779.1">
    <property type="nucleotide sequence ID" value="NC_015588.1"/>
</dbReference>
<dbReference type="PROSITE" id="PS50853">
    <property type="entry name" value="FN3"/>
    <property type="match status" value="4"/>
</dbReference>
<feature type="region of interest" description="Disordered" evidence="4">
    <location>
        <begin position="1920"/>
        <end position="1939"/>
    </location>
</feature>
<keyword evidence="1" id="KW-0677">Repeat</keyword>
<dbReference type="eggNOG" id="COG3391">
    <property type="taxonomic scope" value="Bacteria"/>
</dbReference>
<dbReference type="SUPFAM" id="SSF49265">
    <property type="entry name" value="Fibronectin type III"/>
    <property type="match status" value="3"/>
</dbReference>
<feature type="region of interest" description="Disordered" evidence="4">
    <location>
        <begin position="372"/>
        <end position="412"/>
    </location>
</feature>
<dbReference type="PRINTS" id="PR00014">
    <property type="entry name" value="FNTYPEIII"/>
</dbReference>
<dbReference type="InterPro" id="IPR003961">
    <property type="entry name" value="FN3_dom"/>
</dbReference>
<dbReference type="InterPro" id="IPR036116">
    <property type="entry name" value="FN3_sf"/>
</dbReference>
<feature type="domain" description="Fibronectin type-III" evidence="5">
    <location>
        <begin position="1460"/>
        <end position="1546"/>
    </location>
</feature>
<feature type="compositionally biased region" description="Basic and acidic residues" evidence="4">
    <location>
        <begin position="372"/>
        <end position="398"/>
    </location>
</feature>
<dbReference type="eggNOG" id="COG4733">
    <property type="taxonomic scope" value="Bacteria"/>
</dbReference>
<evidence type="ECO:0000256" key="3">
    <source>
        <dbReference type="ARBA" id="ARBA00023326"/>
    </source>
</evidence>
<dbReference type="CDD" id="cd00063">
    <property type="entry name" value="FN3"/>
    <property type="match status" value="4"/>
</dbReference>
<dbReference type="KEGG" id="iva:Isova_0598"/>
<keyword evidence="2" id="KW-0378">Hydrolase</keyword>
<sequence>MTPGGALGAFTRFQQGDRRTIASTAAVVVLSAGIATAAVLYDGEATADVDLDDSGVWVTKESAGLVGRFNTQAQAIDGTLLAGSAAFDVAQEAGDVVVADDGNSAASVVDVARLKFASSTVVPPGAHVAMGGGTVAVLDDESASLWVVPVDRLPGLDTGKVDPTVELEGAGEVVVSRDGTAYAVVPSTDTLWTVPVDGEPSSRELGLLDRGDDVVLTTVGDEPVVLDRSDARLRLPGGDVVEVADAQGARLQHPGPATDGVAYATSSGLVVQPLDGGAAVTRRASGVPAAPVQLGGCLYGAWSQTGQVVRDCEGTDRDVDRVLEGIDQSTRLEYRVNRNAVVLNDLTSGTLWMALDEYEKVDDWDVQLPERADGEDANAEDAKPELVDQTVVDRERQDPPVAEDDSYGVRPGRSTVLDVLSNDLDPDGDVITARLVGDQPAPLTVERVLGGKALQAVVPGDASGSVRFRYEVSDGRGGTDEANVDVRVVPWDENAAPEQTGEPVLRVQRGGAGQIKVLPFFRDPDGDDVYLATASATVQGDEVRAYPDGTVEFRDGGSATGRKKVTLTVGDGRGEVVEGTLWVDVLGDGNEPPVAVGDHVVVTAGEPVTVEPLANDSDPNGDELRLVSVSQDAPAEVTPNYDAGTFTFLSHEPRSYDLLYQVSDGPATTTGVVRVDVLDPDAADGPPVVVSDTVMLPAGGSALVDVLANDTDPAGGVLVVQSVRVPEDAGVSVAVLAHQMLRVTETRRIADPVVLEYTVSNGAHTATGEVRVLPVPAPERLQPPNAVADEVTVRVGDYVNVPVLANDTHPDGLELELVGDLEQQVDPALGEAFVSEDRLRFRAGSQAGTGYAIYKVRDRNGQEDSAQVTIHVRDGEDNAPPVPRDVEARVLAGGTVRVHVPLDGIDPDGDSVQLTGLASGPTQGRAEVVDGYVDYAASERAEGGDSFRYTVQDARGAVATGTVRVGIARPPETNQPPVAVDDHVTVRPERRVAVPALLNDSDPDGDQIGLVPGATQGGDEVSPEVVDDRIVVQTPADEGTYTFYYSIEDTYAARASAAVSVTVAADAPLLPPIARDDSVPVAEILGRTSVTVPVLDNDEDPDGAASELEVTTDAPTATVTEDGEVEVELTASRQVVTYMVTDVDGLQAKAFLVVPGLTDAEPILRPGQAPLEVLSGEPLEIDITDHVLVVEGRTPRLTASDQVTAVEGEVAVSGPTTMTYTSDEGYQGPAAVTFEVTDGTGPDDPDAATAVLTLPITVLPPENLPPEPGSPTGQVAAGEESAVDLGRFATDPDEDELRFALGSLPSGLGATLAGSRVTLEAAPDVPKGTVLRVPYTVTDDQHPPVDGTLTVEVVASTRPLARAVEDVVDDAHQGRPVSVPVLANDSNPFADREPLRVVGQPIIETGAGGTVVDGDQVVVTPAQDFVGTMVVRYRVEDATKDPDRQVEGRITINVLGRPEAPARPHVEEVRSQTVVLSWTPPVNNGSEITSYTVRSDKGDTFECATTTCTLEGLTNNVTYTFTVEATNAVGTSDPSPASAEARPDQRPDPPAAPTLTFGDRSLVVTWENATYSDRSPIQSVNLEISPAPANGQTQKVGVTGNRIVWEGLTNGTAYKVRLQAVNLAPEPSEWGEWSATEIPAGPPAAPAAPTAQRVDDPVGGRVRVTWQAPDGNGDTNMTYHLDEYRDGTRTGTTYTTKNTAYAIEGLDDSSNYSFTVRAENKAGTGQASPRSNAVMPYGTPTVPPTPSARLLADTDGKAQVSWGATADFRGPGGYYRVRAIDGAGNVLGPRNGASPYTFTGLTNGRNYVFEVQACNDHTCSAWSARSNSVSPYTVPGTPGVTWHKATATDGHFTVRGTANDGGRPIQRIEWRLSGDEVREGSRSAGQGWPFDVGVGGGYSKSYTLQARACNAAGCGAWASDSGRTDAKPQPSFTVGRGSSAVGQPNCTHSSCGWLTLTIRDAAPNTSFSYVCQSSTGQISSSWQNRMRNGTQARTDGNGNFGEVEAWCYYGRPGQQVWIETSIGTTQRMTW</sequence>
<dbReference type="InterPro" id="IPR050964">
    <property type="entry name" value="Striated_Muscle_Regulatory"/>
</dbReference>
<accession>F6FVB2</accession>
<keyword evidence="2" id="KW-0326">Glycosidase</keyword>
<dbReference type="PANTHER" id="PTHR13817">
    <property type="entry name" value="TITIN"/>
    <property type="match status" value="1"/>
</dbReference>
<reference evidence="6 7" key="1">
    <citation type="submission" date="2011-05" db="EMBL/GenBank/DDBJ databases">
        <title>Complete sequence of Isoptericola variabilis 225.</title>
        <authorList>
            <consortium name="US DOE Joint Genome Institute"/>
            <person name="Lucas S."/>
            <person name="Han J."/>
            <person name="Lapidus A."/>
            <person name="Cheng J.-F."/>
            <person name="Goodwin L."/>
            <person name="Pitluck S."/>
            <person name="Peters L."/>
            <person name="Mikhailova N."/>
            <person name="Zeytun A."/>
            <person name="Han C."/>
            <person name="Tapia R."/>
            <person name="Land M."/>
            <person name="Hauser L."/>
            <person name="Kyrpides N."/>
            <person name="Ivanova N."/>
            <person name="Pagani I."/>
            <person name="Siebers A."/>
            <person name="Allgaier M."/>
            <person name="Thelen M."/>
            <person name="Hugenholtz P."/>
            <person name="Gladden J."/>
            <person name="Woyke T."/>
        </authorList>
    </citation>
    <scope>NUCLEOTIDE SEQUENCE [LARGE SCALE GENOMIC DNA]</scope>
    <source>
        <strain evidence="7">225</strain>
    </source>
</reference>
<feature type="domain" description="Fibronectin type-III" evidence="5">
    <location>
        <begin position="1745"/>
        <end position="1836"/>
    </location>
</feature>
<evidence type="ECO:0000256" key="1">
    <source>
        <dbReference type="ARBA" id="ARBA00022737"/>
    </source>
</evidence>